<evidence type="ECO:0000313" key="4">
    <source>
        <dbReference type="Proteomes" id="UP000229098"/>
    </source>
</evidence>
<feature type="transmembrane region" description="Helical" evidence="1">
    <location>
        <begin position="227"/>
        <end position="246"/>
    </location>
</feature>
<feature type="transmembrane region" description="Helical" evidence="1">
    <location>
        <begin position="81"/>
        <end position="101"/>
    </location>
</feature>
<keyword evidence="1" id="KW-0812">Transmembrane</keyword>
<evidence type="ECO:0000259" key="2">
    <source>
        <dbReference type="Pfam" id="PF11141"/>
    </source>
</evidence>
<gene>
    <name evidence="3" type="ORF">COU90_02580</name>
</gene>
<dbReference type="EMBL" id="PFEF01000006">
    <property type="protein sequence ID" value="PJE64313.1"/>
    <property type="molecule type" value="Genomic_DNA"/>
</dbReference>
<dbReference type="Proteomes" id="UP000229098">
    <property type="component" value="Unassembled WGS sequence"/>
</dbReference>
<evidence type="ECO:0000313" key="3">
    <source>
        <dbReference type="EMBL" id="PJE64313.1"/>
    </source>
</evidence>
<feature type="transmembrane region" description="Helical" evidence="1">
    <location>
        <begin position="6"/>
        <end position="25"/>
    </location>
</feature>
<feature type="transmembrane region" description="Helical" evidence="1">
    <location>
        <begin position="107"/>
        <end position="127"/>
    </location>
</feature>
<feature type="domain" description="DUF2914" evidence="2">
    <location>
        <begin position="344"/>
        <end position="411"/>
    </location>
</feature>
<protein>
    <submittedName>
        <fullName evidence="3">DUF2914 domain-containing protein</fullName>
    </submittedName>
</protein>
<evidence type="ECO:0000256" key="1">
    <source>
        <dbReference type="SAM" id="Phobius"/>
    </source>
</evidence>
<organism evidence="3 4">
    <name type="scientific">Candidatus Ryanbacteria bacterium CG10_big_fil_rev_8_21_14_0_10_43_42</name>
    <dbReference type="NCBI Taxonomy" id="1974864"/>
    <lineage>
        <taxon>Bacteria</taxon>
        <taxon>Candidatus Ryaniibacteriota</taxon>
    </lineage>
</organism>
<accession>A0A2M8KWR0</accession>
<comment type="caution">
    <text evidence="3">The sequence shown here is derived from an EMBL/GenBank/DDBJ whole genome shotgun (WGS) entry which is preliminary data.</text>
</comment>
<name>A0A2M8KWR0_9BACT</name>
<dbReference type="Pfam" id="PF11141">
    <property type="entry name" value="DUF2914"/>
    <property type="match status" value="1"/>
</dbReference>
<reference evidence="4" key="1">
    <citation type="submission" date="2017-09" db="EMBL/GenBank/DDBJ databases">
        <title>Depth-based differentiation of microbial function through sediment-hosted aquifers and enrichment of novel symbionts in the deep terrestrial subsurface.</title>
        <authorList>
            <person name="Probst A.J."/>
            <person name="Ladd B."/>
            <person name="Jarett J.K."/>
            <person name="Geller-Mcgrath D.E."/>
            <person name="Sieber C.M.K."/>
            <person name="Emerson J.B."/>
            <person name="Anantharaman K."/>
            <person name="Thomas B.C."/>
            <person name="Malmstrom R."/>
            <person name="Stieglmeier M."/>
            <person name="Klingl A."/>
            <person name="Woyke T."/>
            <person name="Ryan C.M."/>
            <person name="Banfield J.F."/>
        </authorList>
    </citation>
    <scope>NUCLEOTIDE SEQUENCE [LARGE SCALE GENOMIC DNA]</scope>
</reference>
<keyword evidence="1" id="KW-1133">Transmembrane helix</keyword>
<dbReference type="AlphaFoldDB" id="A0A2M8KWR0"/>
<sequence length="425" mass="50056">MKGVRLSLLLIVFPRLLILIRLLLWQMVPLSNRVRIRNYCKNAEHISVYGVRKTSICDYNKIIRNKNMNALRDVYKKYEHVMAWGAFLGGFLWDTLTLTRIDLWIDNLMLFLYIVIAGTSITLFNLYDIGRLQRPIFRIYAPWLPLVMQFAFGGLFSGYVVYYSRSAAFATSWPFLFFLAVLLVGNEFSEKRYHRFTFNVSILFVAIFSFLTFYMPIVLGSLGASTFLISGWMSLVVIGALLFLFMRIMPERMKSIKYLLFISIGGIYILFNVFYFTNIIPPIPLSIIESGIYYNVERYGDEYRVTKEDRPWYVFWKREHVFYRSGNNPIYSYSAVFAPTKLQTKIIHRWLYYNEKTGAWIQTDEFPYAIYGGRDGGYRGYSVKHNVFPGRWRVDVITERKQLLGRTTFMVRDAEKELLLTTEIR</sequence>
<feature type="transmembrane region" description="Helical" evidence="1">
    <location>
        <begin position="167"/>
        <end position="184"/>
    </location>
</feature>
<feature type="transmembrane region" description="Helical" evidence="1">
    <location>
        <begin position="196"/>
        <end position="215"/>
    </location>
</feature>
<keyword evidence="1" id="KW-0472">Membrane</keyword>
<feature type="transmembrane region" description="Helical" evidence="1">
    <location>
        <begin position="139"/>
        <end position="161"/>
    </location>
</feature>
<proteinExistence type="predicted"/>
<dbReference type="InterPro" id="IPR022606">
    <property type="entry name" value="DUF2914"/>
</dbReference>
<feature type="transmembrane region" description="Helical" evidence="1">
    <location>
        <begin position="258"/>
        <end position="276"/>
    </location>
</feature>